<feature type="domain" description="Peptidase M10 serralysin C-terminal" evidence="4">
    <location>
        <begin position="31"/>
        <end position="139"/>
    </location>
</feature>
<dbReference type="EMBL" id="CADCVZ010000052">
    <property type="protein sequence ID" value="CAA9518612.1"/>
    <property type="molecule type" value="Genomic_DNA"/>
</dbReference>
<keyword evidence="3" id="KW-0677">Repeat</keyword>
<organism evidence="5">
    <name type="scientific">uncultured Sphingomonas sp</name>
    <dbReference type="NCBI Taxonomy" id="158754"/>
    <lineage>
        <taxon>Bacteria</taxon>
        <taxon>Pseudomonadati</taxon>
        <taxon>Pseudomonadota</taxon>
        <taxon>Alphaproteobacteria</taxon>
        <taxon>Sphingomonadales</taxon>
        <taxon>Sphingomonadaceae</taxon>
        <taxon>Sphingomonas</taxon>
        <taxon>environmental samples</taxon>
    </lineage>
</organism>
<evidence type="ECO:0000313" key="5">
    <source>
        <dbReference type="EMBL" id="CAA9518612.1"/>
    </source>
</evidence>
<keyword evidence="2" id="KW-0964">Secreted</keyword>
<dbReference type="SUPFAM" id="SSF51120">
    <property type="entry name" value="beta-Roll"/>
    <property type="match status" value="1"/>
</dbReference>
<name>A0A6J4TBV5_9SPHN</name>
<dbReference type="GO" id="GO:0005615">
    <property type="term" value="C:extracellular space"/>
    <property type="evidence" value="ECO:0007669"/>
    <property type="project" value="InterPro"/>
</dbReference>
<accession>A0A6J4TBV5</accession>
<dbReference type="AlphaFoldDB" id="A0A6J4TBV5"/>
<dbReference type="InterPro" id="IPR013858">
    <property type="entry name" value="Peptidase_M10B_C"/>
</dbReference>
<gene>
    <name evidence="5" type="ORF">AVDCRST_MAG09-1862</name>
</gene>
<dbReference type="Pfam" id="PF08548">
    <property type="entry name" value="Peptidase_M10_C"/>
    <property type="match status" value="1"/>
</dbReference>
<dbReference type="GO" id="GO:0005509">
    <property type="term" value="F:calcium ion binding"/>
    <property type="evidence" value="ECO:0007669"/>
    <property type="project" value="InterPro"/>
</dbReference>
<protein>
    <recommendedName>
        <fullName evidence="4">Peptidase M10 serralysin C-terminal domain-containing protein</fullName>
    </recommendedName>
</protein>
<reference evidence="5" key="1">
    <citation type="submission" date="2020-02" db="EMBL/GenBank/DDBJ databases">
        <authorList>
            <person name="Meier V. D."/>
        </authorList>
    </citation>
    <scope>NUCLEOTIDE SEQUENCE</scope>
    <source>
        <strain evidence="5">AVDCRST_MAG09</strain>
    </source>
</reference>
<evidence type="ECO:0000259" key="4">
    <source>
        <dbReference type="Pfam" id="PF08548"/>
    </source>
</evidence>
<dbReference type="Gene3D" id="2.150.10.10">
    <property type="entry name" value="Serralysin-like metalloprotease, C-terminal"/>
    <property type="match status" value="1"/>
</dbReference>
<evidence type="ECO:0000256" key="3">
    <source>
        <dbReference type="ARBA" id="ARBA00022737"/>
    </source>
</evidence>
<dbReference type="InterPro" id="IPR011049">
    <property type="entry name" value="Serralysin-like_metalloprot_C"/>
</dbReference>
<evidence type="ECO:0000256" key="2">
    <source>
        <dbReference type="ARBA" id="ARBA00022525"/>
    </source>
</evidence>
<sequence>MQRMQPALDGTAVVLGTRRVIIRLPWCCWPLLGAGGDRFVFRTGDLAGTAPGSCDVIRDYSYASGDRLRLDLFDANSNLAGTQDFAFIGAGAFTGVAGQLRYEQANGNTFVSADTDGDGDADFMLQLEGLHTLRSADFIL</sequence>
<proteinExistence type="predicted"/>
<evidence type="ECO:0000256" key="1">
    <source>
        <dbReference type="ARBA" id="ARBA00004613"/>
    </source>
</evidence>
<comment type="subcellular location">
    <subcellularLocation>
        <location evidence="1">Secreted</location>
    </subcellularLocation>
</comment>